<proteinExistence type="predicted"/>
<gene>
    <name evidence="2" type="ORF">PF006_g10624</name>
</gene>
<dbReference type="EMBL" id="QXGA01000541">
    <property type="protein sequence ID" value="KAE9144444.1"/>
    <property type="molecule type" value="Genomic_DNA"/>
</dbReference>
<evidence type="ECO:0000256" key="1">
    <source>
        <dbReference type="SAM" id="MobiDB-lite"/>
    </source>
</evidence>
<name>A0A6A3U387_9STRA</name>
<evidence type="ECO:0000313" key="2">
    <source>
        <dbReference type="EMBL" id="KAE9144444.1"/>
    </source>
</evidence>
<dbReference type="AlphaFoldDB" id="A0A6A3U387"/>
<accession>A0A6A3U387</accession>
<sequence length="110" mass="12323">MKKRERELDKIRQEQEPPAVSTPQYEWPSKIMSRPRPGTTPARIVQLQDQPKQVHSTNVERPAKVVCDVATQTTELADVGTQTDVAQEVEEMIVLRASVPESIEANSSEA</sequence>
<feature type="compositionally biased region" description="Basic and acidic residues" evidence="1">
    <location>
        <begin position="1"/>
        <end position="15"/>
    </location>
</feature>
<feature type="region of interest" description="Disordered" evidence="1">
    <location>
        <begin position="1"/>
        <end position="40"/>
    </location>
</feature>
<organism evidence="2 3">
    <name type="scientific">Phytophthora fragariae</name>
    <dbReference type="NCBI Taxonomy" id="53985"/>
    <lineage>
        <taxon>Eukaryota</taxon>
        <taxon>Sar</taxon>
        <taxon>Stramenopiles</taxon>
        <taxon>Oomycota</taxon>
        <taxon>Peronosporomycetes</taxon>
        <taxon>Peronosporales</taxon>
        <taxon>Peronosporaceae</taxon>
        <taxon>Phytophthora</taxon>
    </lineage>
</organism>
<dbReference type="Proteomes" id="UP000440732">
    <property type="component" value="Unassembled WGS sequence"/>
</dbReference>
<comment type="caution">
    <text evidence="2">The sequence shown here is derived from an EMBL/GenBank/DDBJ whole genome shotgun (WGS) entry which is preliminary data.</text>
</comment>
<protein>
    <submittedName>
        <fullName evidence="2">Uncharacterized protein</fullName>
    </submittedName>
</protein>
<evidence type="ECO:0000313" key="3">
    <source>
        <dbReference type="Proteomes" id="UP000440732"/>
    </source>
</evidence>
<reference evidence="2 3" key="1">
    <citation type="submission" date="2018-08" db="EMBL/GenBank/DDBJ databases">
        <title>Genomic investigation of the strawberry pathogen Phytophthora fragariae indicates pathogenicity is determined by transcriptional variation in three key races.</title>
        <authorList>
            <person name="Adams T.M."/>
            <person name="Armitage A.D."/>
            <person name="Sobczyk M.K."/>
            <person name="Bates H.J."/>
            <person name="Dunwell J.M."/>
            <person name="Nellist C.F."/>
            <person name="Harrison R.J."/>
        </authorList>
    </citation>
    <scope>NUCLEOTIDE SEQUENCE [LARGE SCALE GENOMIC DNA]</scope>
    <source>
        <strain evidence="2 3">NOV-5</strain>
    </source>
</reference>